<protein>
    <submittedName>
        <fullName evidence="1">Uncharacterized protein</fullName>
    </submittedName>
</protein>
<name>A0A7J6UV97_THATH</name>
<organism evidence="1 2">
    <name type="scientific">Thalictrum thalictroides</name>
    <name type="common">Rue-anemone</name>
    <name type="synonym">Anemone thalictroides</name>
    <dbReference type="NCBI Taxonomy" id="46969"/>
    <lineage>
        <taxon>Eukaryota</taxon>
        <taxon>Viridiplantae</taxon>
        <taxon>Streptophyta</taxon>
        <taxon>Embryophyta</taxon>
        <taxon>Tracheophyta</taxon>
        <taxon>Spermatophyta</taxon>
        <taxon>Magnoliopsida</taxon>
        <taxon>Ranunculales</taxon>
        <taxon>Ranunculaceae</taxon>
        <taxon>Thalictroideae</taxon>
        <taxon>Thalictrum</taxon>
    </lineage>
</organism>
<proteinExistence type="predicted"/>
<dbReference type="AlphaFoldDB" id="A0A7J6UV97"/>
<evidence type="ECO:0000313" key="2">
    <source>
        <dbReference type="Proteomes" id="UP000554482"/>
    </source>
</evidence>
<reference evidence="1 2" key="1">
    <citation type="submission" date="2020-06" db="EMBL/GenBank/DDBJ databases">
        <title>Transcriptomic and genomic resources for Thalictrum thalictroides and T. hernandezii: Facilitating candidate gene discovery in an emerging model plant lineage.</title>
        <authorList>
            <person name="Arias T."/>
            <person name="Riano-Pachon D.M."/>
            <person name="Di Stilio V.S."/>
        </authorList>
    </citation>
    <scope>NUCLEOTIDE SEQUENCE [LARGE SCALE GENOMIC DNA]</scope>
    <source>
        <strain evidence="2">cv. WT478/WT964</strain>
        <tissue evidence="1">Leaves</tissue>
    </source>
</reference>
<evidence type="ECO:0000313" key="1">
    <source>
        <dbReference type="EMBL" id="KAF5176125.1"/>
    </source>
</evidence>
<dbReference type="Proteomes" id="UP000554482">
    <property type="component" value="Unassembled WGS sequence"/>
</dbReference>
<keyword evidence="2" id="KW-1185">Reference proteome</keyword>
<dbReference type="EMBL" id="JABWDY010043186">
    <property type="protein sequence ID" value="KAF5176125.1"/>
    <property type="molecule type" value="Genomic_DNA"/>
</dbReference>
<gene>
    <name evidence="1" type="ORF">FRX31_034287</name>
</gene>
<comment type="caution">
    <text evidence="1">The sequence shown here is derived from an EMBL/GenBank/DDBJ whole genome shotgun (WGS) entry which is preliminary data.</text>
</comment>
<sequence length="97" mass="11305">MRATHRPKALNGLRWTVAHQYNDCDGPSYERIIVLRSFLGCDGPSHILRAIGMDCRASDSFSKDRRRATTDRRTFVERLRRIVMQTNHHLRVVDGLR</sequence>
<accession>A0A7J6UV97</accession>